<keyword evidence="11" id="KW-0229">DNA integration</keyword>
<evidence type="ECO:0000256" key="3">
    <source>
        <dbReference type="ARBA" id="ARBA00022670"/>
    </source>
</evidence>
<evidence type="ECO:0000256" key="15">
    <source>
        <dbReference type="ARBA" id="ARBA00023172"/>
    </source>
</evidence>
<dbReference type="Proteomes" id="UP001151760">
    <property type="component" value="Unassembled WGS sequence"/>
</dbReference>
<dbReference type="InterPro" id="IPR054722">
    <property type="entry name" value="PolX-like_BBD"/>
</dbReference>
<evidence type="ECO:0000256" key="1">
    <source>
        <dbReference type="ARBA" id="ARBA00002180"/>
    </source>
</evidence>
<evidence type="ECO:0000256" key="9">
    <source>
        <dbReference type="ARBA" id="ARBA00022840"/>
    </source>
</evidence>
<keyword evidence="10" id="KW-0460">Magnesium</keyword>
<evidence type="ECO:0000256" key="4">
    <source>
        <dbReference type="ARBA" id="ARBA00022722"/>
    </source>
</evidence>
<dbReference type="PANTHER" id="PTHR42648:SF11">
    <property type="entry name" value="TRANSPOSON TY4-P GAG-POL POLYPROTEIN"/>
    <property type="match status" value="1"/>
</dbReference>
<keyword evidence="5" id="KW-0479">Metal-binding</keyword>
<dbReference type="Gene3D" id="3.30.420.10">
    <property type="entry name" value="Ribonuclease H-like superfamily/Ribonuclease H"/>
    <property type="match status" value="1"/>
</dbReference>
<evidence type="ECO:0000313" key="18">
    <source>
        <dbReference type="EMBL" id="GJS59946.1"/>
    </source>
</evidence>
<keyword evidence="16" id="KW-0175">Coiled coil</keyword>
<keyword evidence="13" id="KW-0548">Nucleotidyltransferase</keyword>
<dbReference type="InterPro" id="IPR012337">
    <property type="entry name" value="RNaseH-like_sf"/>
</dbReference>
<dbReference type="Pfam" id="PF00665">
    <property type="entry name" value="rve"/>
    <property type="match status" value="1"/>
</dbReference>
<evidence type="ECO:0000256" key="13">
    <source>
        <dbReference type="ARBA" id="ARBA00022932"/>
    </source>
</evidence>
<keyword evidence="6" id="KW-0547">Nucleotide-binding</keyword>
<evidence type="ECO:0000256" key="5">
    <source>
        <dbReference type="ARBA" id="ARBA00022723"/>
    </source>
</evidence>
<dbReference type="PROSITE" id="PS50994">
    <property type="entry name" value="INTEGRASE"/>
    <property type="match status" value="1"/>
</dbReference>
<dbReference type="PANTHER" id="PTHR42648">
    <property type="entry name" value="TRANSPOSASE, PUTATIVE-RELATED"/>
    <property type="match status" value="1"/>
</dbReference>
<keyword evidence="8" id="KW-0378">Hydrolase</keyword>
<keyword evidence="2" id="KW-1188">Viral release from host cell</keyword>
<keyword evidence="13" id="KW-0808">Transferase</keyword>
<name>A0ABQ4X443_9ASTR</name>
<dbReference type="InterPro" id="IPR039537">
    <property type="entry name" value="Retrotran_Ty1/copia-like"/>
</dbReference>
<keyword evidence="3" id="KW-0645">Protease</keyword>
<evidence type="ECO:0000256" key="14">
    <source>
        <dbReference type="ARBA" id="ARBA00023113"/>
    </source>
</evidence>
<keyword evidence="19" id="KW-1185">Reference proteome</keyword>
<dbReference type="Pfam" id="PF13976">
    <property type="entry name" value="gag_pre-integrs"/>
    <property type="match status" value="1"/>
</dbReference>
<comment type="function">
    <text evidence="1">The aspartyl protease (PR) mediates the proteolytic cleavages of the Gag and Gag-Pol polyproteins after assembly of the VLP.</text>
</comment>
<dbReference type="InterPro" id="IPR036397">
    <property type="entry name" value="RNaseH_sf"/>
</dbReference>
<feature type="domain" description="Integrase catalytic" evidence="17">
    <location>
        <begin position="543"/>
        <end position="661"/>
    </location>
</feature>
<organism evidence="18 19">
    <name type="scientific">Tanacetum coccineum</name>
    <dbReference type="NCBI Taxonomy" id="301880"/>
    <lineage>
        <taxon>Eukaryota</taxon>
        <taxon>Viridiplantae</taxon>
        <taxon>Streptophyta</taxon>
        <taxon>Embryophyta</taxon>
        <taxon>Tracheophyta</taxon>
        <taxon>Spermatophyta</taxon>
        <taxon>Magnoliopsida</taxon>
        <taxon>eudicotyledons</taxon>
        <taxon>Gunneridae</taxon>
        <taxon>Pentapetalae</taxon>
        <taxon>asterids</taxon>
        <taxon>campanulids</taxon>
        <taxon>Asterales</taxon>
        <taxon>Asteraceae</taxon>
        <taxon>Asteroideae</taxon>
        <taxon>Anthemideae</taxon>
        <taxon>Anthemidinae</taxon>
        <taxon>Tanacetum</taxon>
    </lineage>
</organism>
<accession>A0ABQ4X443</accession>
<evidence type="ECO:0000256" key="16">
    <source>
        <dbReference type="SAM" id="Coils"/>
    </source>
</evidence>
<evidence type="ECO:0000256" key="10">
    <source>
        <dbReference type="ARBA" id="ARBA00022842"/>
    </source>
</evidence>
<sequence>MPSESPLIKELDKIKGCFEKLSVLIQQNCKRASIFYTSPAEIQINDFCQDQVKPILNELKVYLDFFRNLFQRDIKEMKDVFESTESELDELEKQNDLLKDQLLEASLKHDVELCVLLNHECIDKILNAELQQVKKKSFEIQEGLQARIKILEKDVQRCQKQSVDFELQLQHEKEKHKWDSTSRNKNTNPLDYSWISKLEKLENENVSLDFKVQSLIKERDNVKIEYQKLFDSIKKTRSQTQKEMDELIVHVSEKTYAYGAIRAENPNLLSTISELKTRLEKVEKGMNATSRVRRPMSRVSHVAHSVLDNSKKVANNVAVYVRKNKQTDNTSADVIPNKENVIDVDVANASKAKTLLCVSLVQIILWVVDSGCSKHMTGDRSLLRNFIEKFMGTVSFGNDNFAAITGYGDYIHGNITICHVYYVEGLGHNLFSVGQFCDGDLEVAFRSNTCYVQNLEGDDLLTCVRDSNFYTISVSDMASSSPVCLMSKATSTKSWLWHQRLSHLNFGTINNLTRLDLVDDLPKFKYGKDHLYFACERVKSKKASHLPKLVPSDYSKLELLHMDLYGKKYILVIVDDFSKYTWVYFLCSKDETPKIIKKFIAQAQLNYKAKVCKISTDNGTEFKNATLKAHYEKLGIMQQFSIARMRCMTPTQLESLTKLSS</sequence>
<keyword evidence="15" id="KW-0233">DNA recombination</keyword>
<comment type="caution">
    <text evidence="18">The sequence shown here is derived from an EMBL/GenBank/DDBJ whole genome shotgun (WGS) entry which is preliminary data.</text>
</comment>
<dbReference type="Pfam" id="PF22936">
    <property type="entry name" value="Pol_BBD"/>
    <property type="match status" value="1"/>
</dbReference>
<keyword evidence="14" id="KW-0917">Virion maturation</keyword>
<evidence type="ECO:0000256" key="6">
    <source>
        <dbReference type="ARBA" id="ARBA00022741"/>
    </source>
</evidence>
<dbReference type="SUPFAM" id="SSF53098">
    <property type="entry name" value="Ribonuclease H-like"/>
    <property type="match status" value="1"/>
</dbReference>
<evidence type="ECO:0000256" key="8">
    <source>
        <dbReference type="ARBA" id="ARBA00022801"/>
    </source>
</evidence>
<dbReference type="InterPro" id="IPR001584">
    <property type="entry name" value="Integrase_cat-core"/>
</dbReference>
<evidence type="ECO:0000256" key="2">
    <source>
        <dbReference type="ARBA" id="ARBA00022612"/>
    </source>
</evidence>
<keyword evidence="13" id="KW-0239">DNA-directed DNA polymerase</keyword>
<evidence type="ECO:0000256" key="7">
    <source>
        <dbReference type="ARBA" id="ARBA00022759"/>
    </source>
</evidence>
<reference evidence="18" key="2">
    <citation type="submission" date="2022-01" db="EMBL/GenBank/DDBJ databases">
        <authorList>
            <person name="Yamashiro T."/>
            <person name="Shiraishi A."/>
            <person name="Satake H."/>
            <person name="Nakayama K."/>
        </authorList>
    </citation>
    <scope>NUCLEOTIDE SEQUENCE</scope>
</reference>
<proteinExistence type="predicted"/>
<evidence type="ECO:0000256" key="11">
    <source>
        <dbReference type="ARBA" id="ARBA00022908"/>
    </source>
</evidence>
<evidence type="ECO:0000259" key="17">
    <source>
        <dbReference type="PROSITE" id="PS50994"/>
    </source>
</evidence>
<keyword evidence="12" id="KW-0695">RNA-directed DNA polymerase</keyword>
<dbReference type="InterPro" id="IPR025724">
    <property type="entry name" value="GAG-pre-integrase_dom"/>
</dbReference>
<protein>
    <submittedName>
        <fullName evidence="18">Integrase, catalytic region, zinc finger, CCHC-type containing protein</fullName>
    </submittedName>
</protein>
<reference evidence="18" key="1">
    <citation type="journal article" date="2022" name="Int. J. Mol. Sci.">
        <title>Draft Genome of Tanacetum Coccineum: Genomic Comparison of Closely Related Tanacetum-Family Plants.</title>
        <authorList>
            <person name="Yamashiro T."/>
            <person name="Shiraishi A."/>
            <person name="Nakayama K."/>
            <person name="Satake H."/>
        </authorList>
    </citation>
    <scope>NUCLEOTIDE SEQUENCE</scope>
</reference>
<keyword evidence="4" id="KW-0540">Nuclease</keyword>
<feature type="coiled-coil region" evidence="16">
    <location>
        <begin position="74"/>
        <end position="108"/>
    </location>
</feature>
<keyword evidence="9" id="KW-0067">ATP-binding</keyword>
<evidence type="ECO:0000313" key="19">
    <source>
        <dbReference type="Proteomes" id="UP001151760"/>
    </source>
</evidence>
<evidence type="ECO:0000256" key="12">
    <source>
        <dbReference type="ARBA" id="ARBA00022918"/>
    </source>
</evidence>
<keyword evidence="7" id="KW-0255">Endonuclease</keyword>
<gene>
    <name evidence="18" type="ORF">Tco_0654730</name>
</gene>
<dbReference type="EMBL" id="BQNB010009187">
    <property type="protein sequence ID" value="GJS59946.1"/>
    <property type="molecule type" value="Genomic_DNA"/>
</dbReference>